<feature type="domain" description="Polysaccharide pyruvyl transferase" evidence="1">
    <location>
        <begin position="9"/>
        <end position="289"/>
    </location>
</feature>
<keyword evidence="2" id="KW-0808">Transferase</keyword>
<evidence type="ECO:0000313" key="3">
    <source>
        <dbReference type="Proteomes" id="UP000603940"/>
    </source>
</evidence>
<comment type="caution">
    <text evidence="2">The sequence shown here is derived from an EMBL/GenBank/DDBJ whole genome shotgun (WGS) entry which is preliminary data.</text>
</comment>
<dbReference type="EMBL" id="JACTUZ010000187">
    <property type="protein sequence ID" value="MBC9179827.1"/>
    <property type="molecule type" value="Genomic_DNA"/>
</dbReference>
<accession>A0ABR7RDA8</accession>
<evidence type="ECO:0000313" key="2">
    <source>
        <dbReference type="EMBL" id="MBC9179827.1"/>
    </source>
</evidence>
<dbReference type="InterPro" id="IPR007345">
    <property type="entry name" value="Polysacch_pyruvyl_Trfase"/>
</dbReference>
<dbReference type="Pfam" id="PF04230">
    <property type="entry name" value="PS_pyruv_trans"/>
    <property type="match status" value="1"/>
</dbReference>
<proteinExistence type="predicted"/>
<protein>
    <submittedName>
        <fullName evidence="2">Polysaccharide pyruvyl transferase family protein</fullName>
    </submittedName>
</protein>
<dbReference type="GO" id="GO:0016740">
    <property type="term" value="F:transferase activity"/>
    <property type="evidence" value="ECO:0007669"/>
    <property type="project" value="UniProtKB-KW"/>
</dbReference>
<keyword evidence="3" id="KW-1185">Reference proteome</keyword>
<sequence>MRTSSWKPNYGDMLVCAAILRQIKAKETVGVGFGYKLTQPVDVAVMRGSTYLSNEMNFDDAIKTVDSIDCNIACIGLGAQNADDDVTFLDNNEKAKEFVQKLSEKSKSISVRGYFTADIVKRLGGKNIRVTGCPSMFYFNRQNPVFVTDTLNSAYRRLGISIHSALGSRIFCRDPKLAKALHGDVIRFALENAPLTKIFEQGIPKEFAIADRSEDFQTRIEAAKGFLREVGLKDAYDPLQIICAFSSIVSIEDWLGKARELDAAIGFRFHGNMVALNQGIPCFYYTYDSRLEEFCDLYDLPSQPIEAGWIDPVKAMLDHDWDSTNKAVRKCQDEVVKFYQENGVENNIEAVMA</sequence>
<dbReference type="RefSeq" id="WP_187780831.1">
    <property type="nucleotide sequence ID" value="NZ_JACTUZ010000187.1"/>
</dbReference>
<gene>
    <name evidence="2" type="ORF">IBL25_23050</name>
</gene>
<evidence type="ECO:0000259" key="1">
    <source>
        <dbReference type="Pfam" id="PF04230"/>
    </source>
</evidence>
<dbReference type="Proteomes" id="UP000603940">
    <property type="component" value="Unassembled WGS sequence"/>
</dbReference>
<reference evidence="2 3" key="1">
    <citation type="journal article" date="2009" name="Int. J. Syst. Evol. Microbiol.">
        <title>Transfer of Teichococcus ludipueritiae and Muricoccus roseus to the genus Roseomonas, as Roseomonas ludipueritiae comb. nov. and Roseomonas rosea comb. nov., respectively, and emended description of the genus Roseomonas.</title>
        <authorList>
            <person name="Sanchez-Porro C."/>
            <person name="Gallego V."/>
            <person name="Busse H.J."/>
            <person name="Kampfer P."/>
            <person name="Ventosa A."/>
        </authorList>
    </citation>
    <scope>NUCLEOTIDE SEQUENCE [LARGE SCALE GENOMIC DNA]</scope>
    <source>
        <strain evidence="2 3">DSM 14915</strain>
    </source>
</reference>
<organism evidence="2 3">
    <name type="scientific">Pseudoroseomonas ludipueritiae</name>
    <dbReference type="NCBI Taxonomy" id="198093"/>
    <lineage>
        <taxon>Bacteria</taxon>
        <taxon>Pseudomonadati</taxon>
        <taxon>Pseudomonadota</taxon>
        <taxon>Alphaproteobacteria</taxon>
        <taxon>Acetobacterales</taxon>
        <taxon>Acetobacteraceae</taxon>
        <taxon>Pseudoroseomonas</taxon>
    </lineage>
</organism>
<name>A0ABR7RDA8_9PROT</name>